<evidence type="ECO:0000313" key="2">
    <source>
        <dbReference type="EMBL" id="WAI01439.1"/>
    </source>
</evidence>
<keyword evidence="3" id="KW-1185">Reference proteome</keyword>
<name>A0A9X9S3T9_METOG</name>
<organism evidence="2 3">
    <name type="scientific">Methanogenium organophilum</name>
    <dbReference type="NCBI Taxonomy" id="2199"/>
    <lineage>
        <taxon>Archaea</taxon>
        <taxon>Methanobacteriati</taxon>
        <taxon>Methanobacteriota</taxon>
        <taxon>Stenosarchaea group</taxon>
        <taxon>Methanomicrobia</taxon>
        <taxon>Methanomicrobiales</taxon>
        <taxon>Methanomicrobiaceae</taxon>
        <taxon>Methanogenium</taxon>
    </lineage>
</organism>
<reference evidence="2" key="1">
    <citation type="submission" date="2022-11" db="EMBL/GenBank/DDBJ databases">
        <title>Complete genome sequence of Methanogenium organophilum DSM 3596.</title>
        <authorList>
            <person name="Chen S.-C."/>
            <person name="Lai S.-J."/>
            <person name="You Y.-T."/>
        </authorList>
    </citation>
    <scope>NUCLEOTIDE SEQUENCE</scope>
    <source>
        <strain evidence="2">DSM 3596</strain>
    </source>
</reference>
<dbReference type="AlphaFoldDB" id="A0A9X9S3T9"/>
<keyword evidence="1" id="KW-0812">Transmembrane</keyword>
<evidence type="ECO:0000313" key="3">
    <source>
        <dbReference type="Proteomes" id="UP001163096"/>
    </source>
</evidence>
<accession>A0A9X9S3T9</accession>
<gene>
    <name evidence="2" type="ORF">OU421_00785</name>
</gene>
<dbReference type="EMBL" id="CP113361">
    <property type="protein sequence ID" value="WAI01439.1"/>
    <property type="molecule type" value="Genomic_DNA"/>
</dbReference>
<sequence>MKKNHVIGLLIGLAVVLAAVVAMIFYFEGQPPESPEKYSWVPPDITPGVALMNMPKLLDPETADMRAGETWEGYITLETKRNGPGMVHYAIPSRIESVYSDEELAWPKGLNISIEPSDFMAYPNETYNSTITIKTAPDLLQGEYVFRYHHLFEGVMEGGGSLTVVVS</sequence>
<evidence type="ECO:0000256" key="1">
    <source>
        <dbReference type="SAM" id="Phobius"/>
    </source>
</evidence>
<proteinExistence type="predicted"/>
<dbReference type="KEGG" id="mou:OU421_00785"/>
<keyword evidence="1" id="KW-0472">Membrane</keyword>
<feature type="transmembrane region" description="Helical" evidence="1">
    <location>
        <begin position="7"/>
        <end position="27"/>
    </location>
</feature>
<keyword evidence="1" id="KW-1133">Transmembrane helix</keyword>
<dbReference type="Proteomes" id="UP001163096">
    <property type="component" value="Chromosome"/>
</dbReference>
<dbReference type="GeneID" id="76833593"/>
<protein>
    <submittedName>
        <fullName evidence="2">Uncharacterized protein</fullName>
    </submittedName>
</protein>
<dbReference type="RefSeq" id="WP_268186670.1">
    <property type="nucleotide sequence ID" value="NZ_CP113361.1"/>
</dbReference>